<evidence type="ECO:0000259" key="3">
    <source>
        <dbReference type="Pfam" id="PF20703"/>
    </source>
</evidence>
<feature type="transmembrane region" description="Helical" evidence="2">
    <location>
        <begin position="699"/>
        <end position="721"/>
    </location>
</feature>
<dbReference type="SUPFAM" id="SSF52540">
    <property type="entry name" value="P-loop containing nucleoside triphosphate hydrolases"/>
    <property type="match status" value="1"/>
</dbReference>
<accession>A0A4R7C6D1</accession>
<comment type="caution">
    <text evidence="4">The sequence shown here is derived from an EMBL/GenBank/DDBJ whole genome shotgun (WGS) entry which is preliminary data.</text>
</comment>
<dbReference type="EMBL" id="SNZR01000011">
    <property type="protein sequence ID" value="TDR93958.1"/>
    <property type="molecule type" value="Genomic_DNA"/>
</dbReference>
<keyword evidence="2" id="KW-0812">Transmembrane</keyword>
<proteinExistence type="predicted"/>
<sequence length="1541" mass="165324">MSRQRLRIFISSPGDVQEERLRAHLVVQKLARDYQRFFRIEPYLWEYEPMLASGHFQDAIEPPSQSDVMVLVVYSRLGTPLPERTAAREYRGLDGRAPVTGTEWEFEDALDAHRKLGAPDLLAYRKLGDPQTSLADAGKRAEQERQWQALEGFWARHFEGGGVFLAGSAKFQTLEEFDSKLETDLVRLIEGKIAQGLRDVSGTDEATWLQGSPFPGLAAYDFDDAPVFFGRDAQIREASTRLQAAADHGTAFLLILGASGSGKSSLARAGLLPALFAAKAVPGVGLWRRVILRPGEGGEDPVLGLAKALVAGDPAAGEGLPELLASGATPEALASHLQAAPDDPSFPFRQALAGIAGEARSKRGLLPHEEARLVILVDQLEELLTRELDPERRALFVRILAGLARSGVVWVVATVRNDLWHRAAEIPALVQLTEAGARLDLPVPGGAEIFEIVRRPAAAAGIVFEKDPESGVGLDAVIAQAASEEPGALPLLSVLLRSLYERDIVEGHGRALTFAGYRALGELKGAIARRADQALEALKGSDPEAAAALPRVLRALVTAAGDGTATARAARLDAFAPGGPEARLVAALLAPENRLLVASERDGVAEVRIAHEALLENWPSAREQIAIDRRDLQTRARLETLQRRWQEAGPAERKTALLTSLNLAEGTDLVRRWGIAPESSLGSFVAQSQAAESWRRRRFAVAAGIVAVIFAGIAALASLQWRRAEEQTLVARAAEETQREARGQADSARREAERERDRADTERQRALEALKEAKRNTARTLAAQAELAAGRSEIGRALTLAVEAGETEADILAAGERGASHVALLRALADKRAVLHLDRPKGQGHVIPHDFYGEAAIAYADMNLGIFLTELPSGRIRRLATLPEETLPLHVRAAEPLGLVATTSVKNLFVVDVAKASVRAQIGFEERIGALEIHQGSRTAALGTGAAITFVDLDNPKKGELIAVPEPKPEYLVGQVRFLPGGRKVLVTYGATIYEYDRDAKSWSDPLPFDLSAETTGLTRDLSDKIASQAIVTMIELSPDPQRDRFLTYSSLHLSAFRRDGRRYDYDRETLEGVLWAGLNGPDSTGEAMAVLGRRSEAGYDLKVVFVSEEKKPLVFDSFRVSAADLSNEQLQGCKLSRGNRFLACHYNGKASQGLHVWHVVGGKHRDARLAGAMLHQSSAASLPDGRLLAGEGGGLRLLPGGERPQGKVAWGDTWRIGAPVGDYVPASAPGQVQVLRVSGGKVETVLPPQAGRAVALTPGLDRALVLKTDQIVLHELPSGRQLFAVPGLAGLAAAGARADGSEIVAATREAVYAIDGASGRIKASWPIRMAAGSLAAVDAERRVVVFAGVKELEVFDLASRATRPAAPALGEAKVIHIALALDRDRIVLALDGGAVVAVDGTGRAAWALKPAADETFEVNAMPGQKAHGTVLQLAVSGGGRLAIVRQDMPQIDLHEIETGQYLTQLTPPWMAGVPSHVGFGREDRIASSWALHAIVREKPNAVSLHALPLTRPEALEAAKSALRTLTPRLPDGSPRSAKTP</sequence>
<gene>
    <name evidence="4" type="ORF">EV668_1227</name>
</gene>
<dbReference type="InterPro" id="IPR027417">
    <property type="entry name" value="P-loop_NTPase"/>
</dbReference>
<dbReference type="SUPFAM" id="SSF50969">
    <property type="entry name" value="YVTN repeat-like/Quinoprotein amine dehydrogenase"/>
    <property type="match status" value="2"/>
</dbReference>
<feature type="region of interest" description="Disordered" evidence="1">
    <location>
        <begin position="734"/>
        <end position="763"/>
    </location>
</feature>
<dbReference type="InterPro" id="IPR011044">
    <property type="entry name" value="Quino_amine_DH_bsu"/>
</dbReference>
<dbReference type="Gene3D" id="2.130.10.10">
    <property type="entry name" value="YVTN repeat-like/Quinoprotein amine dehydrogenase"/>
    <property type="match status" value="1"/>
</dbReference>
<dbReference type="OrthoDB" id="235631at2"/>
<name>A0A4R7C6D1_9HYPH</name>
<dbReference type="Pfam" id="PF20703">
    <property type="entry name" value="nSTAND1"/>
    <property type="match status" value="1"/>
</dbReference>
<reference evidence="4 5" key="1">
    <citation type="submission" date="2019-03" db="EMBL/GenBank/DDBJ databases">
        <title>Genomic Encyclopedia of Type Strains, Phase IV (KMG-IV): sequencing the most valuable type-strain genomes for metagenomic binning, comparative biology and taxonomic classification.</title>
        <authorList>
            <person name="Goeker M."/>
        </authorList>
    </citation>
    <scope>NUCLEOTIDE SEQUENCE [LARGE SCALE GENOMIC DNA]</scope>
    <source>
        <strain evidence="4 5">DSM 25903</strain>
    </source>
</reference>
<dbReference type="InterPro" id="IPR049052">
    <property type="entry name" value="nSTAND1"/>
</dbReference>
<dbReference type="InterPro" id="IPR015943">
    <property type="entry name" value="WD40/YVTN_repeat-like_dom_sf"/>
</dbReference>
<keyword evidence="2" id="KW-1133">Transmembrane helix</keyword>
<dbReference type="RefSeq" id="WP_133768908.1">
    <property type="nucleotide sequence ID" value="NZ_SNZR01000011.1"/>
</dbReference>
<dbReference type="Proteomes" id="UP000295122">
    <property type="component" value="Unassembled WGS sequence"/>
</dbReference>
<evidence type="ECO:0000256" key="1">
    <source>
        <dbReference type="SAM" id="MobiDB-lite"/>
    </source>
</evidence>
<evidence type="ECO:0000256" key="2">
    <source>
        <dbReference type="SAM" id="Phobius"/>
    </source>
</evidence>
<organism evidence="4 5">
    <name type="scientific">Enterovirga rhinocerotis</name>
    <dbReference type="NCBI Taxonomy" id="1339210"/>
    <lineage>
        <taxon>Bacteria</taxon>
        <taxon>Pseudomonadati</taxon>
        <taxon>Pseudomonadota</taxon>
        <taxon>Alphaproteobacteria</taxon>
        <taxon>Hyphomicrobiales</taxon>
        <taxon>Methylobacteriaceae</taxon>
        <taxon>Enterovirga</taxon>
    </lineage>
</organism>
<protein>
    <recommendedName>
        <fullName evidence="3">Novel STAND NTPase 1 domain-containing protein</fullName>
    </recommendedName>
</protein>
<evidence type="ECO:0000313" key="4">
    <source>
        <dbReference type="EMBL" id="TDR93958.1"/>
    </source>
</evidence>
<feature type="domain" description="Novel STAND NTPase 1" evidence="3">
    <location>
        <begin position="213"/>
        <end position="649"/>
    </location>
</feature>
<evidence type="ECO:0000313" key="5">
    <source>
        <dbReference type="Proteomes" id="UP000295122"/>
    </source>
</evidence>
<keyword evidence="2" id="KW-0472">Membrane</keyword>
<keyword evidence="5" id="KW-1185">Reference proteome</keyword>